<gene>
    <name evidence="2" type="ORF">AZF04_10460</name>
</gene>
<dbReference type="EMBL" id="LTAO01000036">
    <property type="protein sequence ID" value="KYG27609.1"/>
    <property type="molecule type" value="Genomic_DNA"/>
</dbReference>
<accession>A0A161QFH1</accession>
<dbReference type="Proteomes" id="UP000075806">
    <property type="component" value="Unassembled WGS sequence"/>
</dbReference>
<dbReference type="AlphaFoldDB" id="A0A161QFH1"/>
<evidence type="ECO:0000256" key="1">
    <source>
        <dbReference type="SAM" id="Phobius"/>
    </source>
</evidence>
<protein>
    <submittedName>
        <fullName evidence="2">Uncharacterized protein</fullName>
    </submittedName>
</protein>
<keyword evidence="1" id="KW-0472">Membrane</keyword>
<dbReference type="OrthoDB" id="2455517at2"/>
<organism evidence="2 3">
    <name type="scientific">Alkalihalobacillus trypoxylicola</name>
    <dbReference type="NCBI Taxonomy" id="519424"/>
    <lineage>
        <taxon>Bacteria</taxon>
        <taxon>Bacillati</taxon>
        <taxon>Bacillota</taxon>
        <taxon>Bacilli</taxon>
        <taxon>Bacillales</taxon>
        <taxon>Bacillaceae</taxon>
        <taxon>Alkalihalobacillus</taxon>
    </lineage>
</organism>
<name>A0A161QFH1_9BACI</name>
<keyword evidence="1" id="KW-0812">Transmembrane</keyword>
<dbReference type="RefSeq" id="WP_061949741.1">
    <property type="nucleotide sequence ID" value="NZ_LTAO01000036.1"/>
</dbReference>
<sequence length="237" mass="27971">MNVMISLLFFALIIGVIFVICLFIQRRAFRSPSKNGIYIILAVYVGILLLSPAVFSFTKEERVMAWEKFDQASYHQEGEKLDSYRDLILEGQFDQINSEDIDHQWSYSFEGDTLSIVRTGDYYYYEELFIEKKRENDGVVEVSLIKGPSLVFDYEISEFSPTSQFELESNRLIWATPEEEWYVQLFEPEFPIQQFQNHSLREPYSGVIYHDILHIAVPENVEIQINEEELYHQLINF</sequence>
<evidence type="ECO:0000313" key="3">
    <source>
        <dbReference type="Proteomes" id="UP000075806"/>
    </source>
</evidence>
<feature type="transmembrane region" description="Helical" evidence="1">
    <location>
        <begin position="6"/>
        <end position="24"/>
    </location>
</feature>
<keyword evidence="1" id="KW-1133">Transmembrane helix</keyword>
<proteinExistence type="predicted"/>
<feature type="transmembrane region" description="Helical" evidence="1">
    <location>
        <begin position="36"/>
        <end position="55"/>
    </location>
</feature>
<keyword evidence="3" id="KW-1185">Reference proteome</keyword>
<dbReference type="STRING" id="519424.AZF04_10460"/>
<comment type="caution">
    <text evidence="2">The sequence shown here is derived from an EMBL/GenBank/DDBJ whole genome shotgun (WGS) entry which is preliminary data.</text>
</comment>
<evidence type="ECO:0000313" key="2">
    <source>
        <dbReference type="EMBL" id="KYG27609.1"/>
    </source>
</evidence>
<reference evidence="2" key="1">
    <citation type="submission" date="2016-02" db="EMBL/GenBank/DDBJ databases">
        <title>Genome sequence of Bacillus trypoxylicola KCTC 13244(T).</title>
        <authorList>
            <person name="Jeong H."/>
            <person name="Park S.-H."/>
            <person name="Choi S.-K."/>
        </authorList>
    </citation>
    <scope>NUCLEOTIDE SEQUENCE [LARGE SCALE GENOMIC DNA]</scope>
    <source>
        <strain evidence="2">KCTC 13244</strain>
    </source>
</reference>